<dbReference type="Pfam" id="PF14226">
    <property type="entry name" value="DIOX_N"/>
    <property type="match status" value="1"/>
</dbReference>
<comment type="caution">
    <text evidence="8">The sequence shown here is derived from an EMBL/GenBank/DDBJ whole genome shotgun (WGS) entry which is preliminary data.</text>
</comment>
<evidence type="ECO:0000256" key="1">
    <source>
        <dbReference type="ARBA" id="ARBA00008056"/>
    </source>
</evidence>
<dbReference type="FunFam" id="2.60.120.330:FF:000001">
    <property type="entry name" value="Protein SRG1"/>
    <property type="match status" value="1"/>
</dbReference>
<evidence type="ECO:0000256" key="5">
    <source>
        <dbReference type="ARBA" id="ARBA00023004"/>
    </source>
</evidence>
<dbReference type="InterPro" id="IPR005123">
    <property type="entry name" value="Oxoglu/Fe-dep_dioxygenase_dom"/>
</dbReference>
<evidence type="ECO:0000313" key="8">
    <source>
        <dbReference type="EMBL" id="KAK4261869.1"/>
    </source>
</evidence>
<keyword evidence="2 6" id="KW-0479">Metal-binding</keyword>
<feature type="domain" description="Fe2OG dioxygenase" evidence="7">
    <location>
        <begin position="217"/>
        <end position="317"/>
    </location>
</feature>
<evidence type="ECO:0000256" key="2">
    <source>
        <dbReference type="ARBA" id="ARBA00022723"/>
    </source>
</evidence>
<dbReference type="Proteomes" id="UP001293593">
    <property type="component" value="Unassembled WGS sequence"/>
</dbReference>
<keyword evidence="9" id="KW-1185">Reference proteome</keyword>
<comment type="similarity">
    <text evidence="1 6">Belongs to the iron/ascorbate-dependent oxidoreductase family.</text>
</comment>
<dbReference type="InterPro" id="IPR026992">
    <property type="entry name" value="DIOX_N"/>
</dbReference>
<dbReference type="PANTHER" id="PTHR47991">
    <property type="entry name" value="OXOGLUTARATE/IRON-DEPENDENT DIOXYGENASE"/>
    <property type="match status" value="1"/>
</dbReference>
<evidence type="ECO:0000256" key="6">
    <source>
        <dbReference type="RuleBase" id="RU003682"/>
    </source>
</evidence>
<organism evidence="8 9">
    <name type="scientific">Acacia crassicarpa</name>
    <name type="common">northern wattle</name>
    <dbReference type="NCBI Taxonomy" id="499986"/>
    <lineage>
        <taxon>Eukaryota</taxon>
        <taxon>Viridiplantae</taxon>
        <taxon>Streptophyta</taxon>
        <taxon>Embryophyta</taxon>
        <taxon>Tracheophyta</taxon>
        <taxon>Spermatophyta</taxon>
        <taxon>Magnoliopsida</taxon>
        <taxon>eudicotyledons</taxon>
        <taxon>Gunneridae</taxon>
        <taxon>Pentapetalae</taxon>
        <taxon>rosids</taxon>
        <taxon>fabids</taxon>
        <taxon>Fabales</taxon>
        <taxon>Fabaceae</taxon>
        <taxon>Caesalpinioideae</taxon>
        <taxon>mimosoid clade</taxon>
        <taxon>Acacieae</taxon>
        <taxon>Acacia</taxon>
    </lineage>
</organism>
<keyword evidence="5 6" id="KW-0408">Iron</keyword>
<dbReference type="Pfam" id="PF03171">
    <property type="entry name" value="2OG-FeII_Oxy"/>
    <property type="match status" value="1"/>
</dbReference>
<proteinExistence type="inferred from homology"/>
<evidence type="ECO:0000313" key="9">
    <source>
        <dbReference type="Proteomes" id="UP001293593"/>
    </source>
</evidence>
<dbReference type="Gene3D" id="2.60.120.330">
    <property type="entry name" value="B-lactam Antibiotic, Isopenicillin N Synthase, Chain"/>
    <property type="match status" value="1"/>
</dbReference>
<protein>
    <recommendedName>
        <fullName evidence="7">Fe2OG dioxygenase domain-containing protein</fullName>
    </recommendedName>
</protein>
<accession>A0AAE1J564</accession>
<name>A0AAE1J564_9FABA</name>
<dbReference type="InterPro" id="IPR050295">
    <property type="entry name" value="Plant_2OG-oxidoreductases"/>
</dbReference>
<evidence type="ECO:0000259" key="7">
    <source>
        <dbReference type="PROSITE" id="PS51471"/>
    </source>
</evidence>
<dbReference type="GO" id="GO:0016491">
    <property type="term" value="F:oxidoreductase activity"/>
    <property type="evidence" value="ECO:0007669"/>
    <property type="project" value="UniProtKB-KW"/>
</dbReference>
<dbReference type="GO" id="GO:0031418">
    <property type="term" value="F:L-ascorbic acid binding"/>
    <property type="evidence" value="ECO:0007669"/>
    <property type="project" value="UniProtKB-KW"/>
</dbReference>
<dbReference type="PROSITE" id="PS51471">
    <property type="entry name" value="FE2OG_OXY"/>
    <property type="match status" value="1"/>
</dbReference>
<evidence type="ECO:0000256" key="3">
    <source>
        <dbReference type="ARBA" id="ARBA00022896"/>
    </source>
</evidence>
<keyword evidence="3" id="KW-0847">Vitamin C</keyword>
<dbReference type="InterPro" id="IPR044861">
    <property type="entry name" value="IPNS-like_FE2OG_OXY"/>
</dbReference>
<dbReference type="SUPFAM" id="SSF51197">
    <property type="entry name" value="Clavaminate synthase-like"/>
    <property type="match status" value="1"/>
</dbReference>
<evidence type="ECO:0000256" key="4">
    <source>
        <dbReference type="ARBA" id="ARBA00023002"/>
    </source>
</evidence>
<keyword evidence="4 6" id="KW-0560">Oxidoreductase</keyword>
<reference evidence="8" key="1">
    <citation type="submission" date="2023-10" db="EMBL/GenBank/DDBJ databases">
        <title>Chromosome-level genome of the transformable northern wattle, Acacia crassicarpa.</title>
        <authorList>
            <person name="Massaro I."/>
            <person name="Sinha N.R."/>
            <person name="Poethig S."/>
            <person name="Leichty A.R."/>
        </authorList>
    </citation>
    <scope>NUCLEOTIDE SEQUENCE</scope>
    <source>
        <strain evidence="8">Acra3RX</strain>
        <tissue evidence="8">Leaf</tissue>
    </source>
</reference>
<dbReference type="GO" id="GO:0046872">
    <property type="term" value="F:metal ion binding"/>
    <property type="evidence" value="ECO:0007669"/>
    <property type="project" value="UniProtKB-KW"/>
</dbReference>
<dbReference type="AlphaFoldDB" id="A0AAE1J564"/>
<dbReference type="EMBL" id="JAWXYG010000010">
    <property type="protein sequence ID" value="KAK4261869.1"/>
    <property type="molecule type" value="Genomic_DNA"/>
</dbReference>
<dbReference type="InterPro" id="IPR027443">
    <property type="entry name" value="IPNS-like_sf"/>
</dbReference>
<gene>
    <name evidence="8" type="ORF">QN277_004807</name>
</gene>
<sequence length="374" mass="42554">MEAMEAKVSDEAGCCTEVQVPLVQELAKQPLTSIPERYVRPELELHLVSEAEASSSSSPPPQAPVIDMAKLLSPDFHDSELHKLDYACKYWGFFQLINHGVRPSLVENVKKGVEEFFNLPVEEKTKFKKKAREVEGYGQLFVVSEEQKLDWADMLHLTTLPPEARKPHLFPNLPLPFRDNLNEYCTELWKLAMELVMLMGEALNIEGREMRELFEQGSQKVRMNYYPACPQPEKVIGLNPHSDASALTILLQVNDMQGLQIKKDDAWVPINPLPHAFVVNVGDTFEIVSNGIYKSIEHRATVNSKKERMSMTTFLNARSHGVIGPSPNLVTSERAPQFKTIPMSDFWKTFYSRQLRGKSNLDYLRIPNDTHEST</sequence>